<evidence type="ECO:0000259" key="22">
    <source>
        <dbReference type="PROSITE" id="PS50873"/>
    </source>
</evidence>
<feature type="site" description="Transition state stabilizer" evidence="19">
    <location>
        <position position="62"/>
    </location>
</feature>
<evidence type="ECO:0000256" key="14">
    <source>
        <dbReference type="ARBA" id="ARBA00023180"/>
    </source>
</evidence>
<evidence type="ECO:0000256" key="1">
    <source>
        <dbReference type="ARBA" id="ARBA00000189"/>
    </source>
</evidence>
<feature type="chain" id="PRO_5044532864" description="Peroxidase" evidence="21">
    <location>
        <begin position="23"/>
        <end position="318"/>
    </location>
</feature>
<dbReference type="InterPro" id="IPR002016">
    <property type="entry name" value="Haem_peroxidase"/>
</dbReference>
<evidence type="ECO:0000256" key="12">
    <source>
        <dbReference type="ARBA" id="ARBA00023004"/>
    </source>
</evidence>
<keyword evidence="14" id="KW-0325">Glycoprotein</keyword>
<evidence type="ECO:0000256" key="8">
    <source>
        <dbReference type="ARBA" id="ARBA00022723"/>
    </source>
</evidence>
<sequence length="318" mass="34266">MASYYFLLFVLLAATELSEAGAKKKLSSDFYSSSCPELLPIVQKGVIKAIKNESRVGASLLRLHFHDCFVNGCDASILLDDTSSFIGEKTAAPNNNSARGFNVIDDIKAKVEKACSGVVSCADILALAARDSVAYLGGPSWKVGLGRRDSTTASRADANNSIPAPVLNLTALKTSFANQGLSVKDLVALSGGHTIGLARCITFRGHIYNDTDINASFAQSLQSKCPRSGNDDLLEPLDLQTPTHFDNLYFKNLLDKKGLLHSDQELFNGGSTDKLVKKYATDTDAFFKAFAKGMVKMSKIKPLTGSQGQIRINCRKVN</sequence>
<dbReference type="InterPro" id="IPR019794">
    <property type="entry name" value="Peroxidases_AS"/>
</dbReference>
<keyword evidence="5 21" id="KW-0964">Secreted</keyword>
<dbReference type="GO" id="GO:0042744">
    <property type="term" value="P:hydrogen peroxide catabolic process"/>
    <property type="evidence" value="ECO:0007669"/>
    <property type="project" value="UniProtKB-KW"/>
</dbReference>
<dbReference type="PROSITE" id="PS00435">
    <property type="entry name" value="PEROXIDASE_1"/>
    <property type="match status" value="1"/>
</dbReference>
<dbReference type="PANTHER" id="PTHR31388">
    <property type="entry name" value="PEROXIDASE 72-RELATED"/>
    <property type="match status" value="1"/>
</dbReference>
<dbReference type="GO" id="GO:0020037">
    <property type="term" value="F:heme binding"/>
    <property type="evidence" value="ECO:0007669"/>
    <property type="project" value="UniProtKB-UniRule"/>
</dbReference>
<dbReference type="PRINTS" id="PR00458">
    <property type="entry name" value="PEROXIDASE"/>
</dbReference>
<evidence type="ECO:0000256" key="13">
    <source>
        <dbReference type="ARBA" id="ARBA00023157"/>
    </source>
</evidence>
<keyword evidence="6 21" id="KW-0575">Peroxidase</keyword>
<keyword evidence="7 21" id="KW-0349">Heme</keyword>
<feature type="disulfide bond" evidence="20">
    <location>
        <begin position="35"/>
        <end position="115"/>
    </location>
</feature>
<dbReference type="Proteomes" id="UP001603857">
    <property type="component" value="Unassembled WGS sequence"/>
</dbReference>
<feature type="binding site" evidence="18">
    <location>
        <position position="238"/>
    </location>
    <ligand>
        <name>Ca(2+)</name>
        <dbReference type="ChEBI" id="CHEBI:29108"/>
        <label>2</label>
    </ligand>
</feature>
<feature type="disulfide bond" evidence="20">
    <location>
        <begin position="200"/>
        <end position="225"/>
    </location>
</feature>
<name>A0ABD1MAK4_9FABA</name>
<dbReference type="GO" id="GO:0006979">
    <property type="term" value="P:response to oxidative stress"/>
    <property type="evidence" value="ECO:0007669"/>
    <property type="project" value="UniProtKB-UniRule"/>
</dbReference>
<dbReference type="EC" id="1.11.1.7" evidence="4 21"/>
<evidence type="ECO:0000313" key="23">
    <source>
        <dbReference type="EMBL" id="KAL2332809.1"/>
    </source>
</evidence>
<evidence type="ECO:0000256" key="16">
    <source>
        <dbReference type="PIRSR" id="PIRSR600823-1"/>
    </source>
</evidence>
<evidence type="ECO:0000256" key="15">
    <source>
        <dbReference type="ARBA" id="ARBA00023324"/>
    </source>
</evidence>
<organism evidence="23 24">
    <name type="scientific">Flemingia macrophylla</name>
    <dbReference type="NCBI Taxonomy" id="520843"/>
    <lineage>
        <taxon>Eukaryota</taxon>
        <taxon>Viridiplantae</taxon>
        <taxon>Streptophyta</taxon>
        <taxon>Embryophyta</taxon>
        <taxon>Tracheophyta</taxon>
        <taxon>Spermatophyta</taxon>
        <taxon>Magnoliopsida</taxon>
        <taxon>eudicotyledons</taxon>
        <taxon>Gunneridae</taxon>
        <taxon>Pentapetalae</taxon>
        <taxon>rosids</taxon>
        <taxon>fabids</taxon>
        <taxon>Fabales</taxon>
        <taxon>Fabaceae</taxon>
        <taxon>Papilionoideae</taxon>
        <taxon>50 kb inversion clade</taxon>
        <taxon>NPAAA clade</taxon>
        <taxon>indigoferoid/millettioid clade</taxon>
        <taxon>Phaseoleae</taxon>
        <taxon>Flemingia</taxon>
    </lineage>
</organism>
<dbReference type="GO" id="GO:0046872">
    <property type="term" value="F:metal ion binding"/>
    <property type="evidence" value="ECO:0007669"/>
    <property type="project" value="UniProtKB-UniRule"/>
</dbReference>
<comment type="caution">
    <text evidence="23">The sequence shown here is derived from an EMBL/GenBank/DDBJ whole genome shotgun (WGS) entry which is preliminary data.</text>
</comment>
<keyword evidence="8 18" id="KW-0479">Metal-binding</keyword>
<evidence type="ECO:0000256" key="11">
    <source>
        <dbReference type="ARBA" id="ARBA00023002"/>
    </source>
</evidence>
<evidence type="ECO:0000256" key="3">
    <source>
        <dbReference type="ARBA" id="ARBA00006873"/>
    </source>
</evidence>
<feature type="binding site" description="axial binding residue" evidence="18">
    <location>
        <position position="193"/>
    </location>
    <ligand>
        <name>heme b</name>
        <dbReference type="ChEBI" id="CHEBI:60344"/>
    </ligand>
    <ligandPart>
        <name>Fe</name>
        <dbReference type="ChEBI" id="CHEBI:18248"/>
    </ligandPart>
</feature>
<comment type="catalytic activity">
    <reaction evidence="1 21">
        <text>2 a phenolic donor + H2O2 = 2 a phenolic radical donor + 2 H2O</text>
        <dbReference type="Rhea" id="RHEA:56136"/>
        <dbReference type="ChEBI" id="CHEBI:15377"/>
        <dbReference type="ChEBI" id="CHEBI:16240"/>
        <dbReference type="ChEBI" id="CHEBI:139520"/>
        <dbReference type="ChEBI" id="CHEBI:139521"/>
        <dbReference type="EC" id="1.11.1.7"/>
    </reaction>
</comment>
<feature type="signal peptide" evidence="21">
    <location>
        <begin position="1"/>
        <end position="22"/>
    </location>
</feature>
<evidence type="ECO:0000256" key="19">
    <source>
        <dbReference type="PIRSR" id="PIRSR600823-4"/>
    </source>
</evidence>
<dbReference type="Pfam" id="PF00141">
    <property type="entry name" value="peroxidase"/>
    <property type="match status" value="1"/>
</dbReference>
<dbReference type="GO" id="GO:0140825">
    <property type="term" value="F:lactoperoxidase activity"/>
    <property type="evidence" value="ECO:0007669"/>
    <property type="project" value="UniProtKB-EC"/>
</dbReference>
<feature type="binding site" evidence="18">
    <location>
        <position position="88"/>
    </location>
    <ligand>
        <name>Ca(2+)</name>
        <dbReference type="ChEBI" id="CHEBI:29108"/>
        <label>1</label>
    </ligand>
</feature>
<accession>A0ABD1MAK4</accession>
<dbReference type="FunFam" id="1.10.420.10:FF:000001">
    <property type="entry name" value="Peroxidase"/>
    <property type="match status" value="1"/>
</dbReference>
<feature type="disulfide bond" evidence="20">
    <location>
        <begin position="68"/>
        <end position="73"/>
    </location>
</feature>
<feature type="disulfide bond" evidence="20">
    <location>
        <begin position="121"/>
        <end position="314"/>
    </location>
</feature>
<dbReference type="EMBL" id="JBGMDY010000005">
    <property type="protein sequence ID" value="KAL2332809.1"/>
    <property type="molecule type" value="Genomic_DNA"/>
</dbReference>
<comment type="similarity">
    <text evidence="3">Belongs to the peroxidase family. Ascorbate peroxidase subfamily.</text>
</comment>
<feature type="binding site" evidence="18">
    <location>
        <position position="70"/>
    </location>
    <ligand>
        <name>Ca(2+)</name>
        <dbReference type="ChEBI" id="CHEBI:29108"/>
        <label>1</label>
    </ligand>
</feature>
<keyword evidence="13 20" id="KW-1015">Disulfide bond</keyword>
<proteinExistence type="inferred from homology"/>
<dbReference type="PRINTS" id="PR00461">
    <property type="entry name" value="PLPEROXIDASE"/>
</dbReference>
<protein>
    <recommendedName>
        <fullName evidence="4 21">Peroxidase</fullName>
        <ecNumber evidence="4 21">1.11.1.7</ecNumber>
    </recommendedName>
</protein>
<evidence type="ECO:0000256" key="20">
    <source>
        <dbReference type="PIRSR" id="PIRSR600823-5"/>
    </source>
</evidence>
<feature type="binding site" evidence="18">
    <location>
        <position position="194"/>
    </location>
    <ligand>
        <name>Ca(2+)</name>
        <dbReference type="ChEBI" id="CHEBI:29108"/>
        <label>2</label>
    </ligand>
</feature>
<evidence type="ECO:0000256" key="2">
    <source>
        <dbReference type="ARBA" id="ARBA00002322"/>
    </source>
</evidence>
<dbReference type="InterPro" id="IPR033905">
    <property type="entry name" value="Secretory_peroxidase"/>
</dbReference>
<comment type="cofactor">
    <cofactor evidence="18 21">
        <name>Ca(2+)</name>
        <dbReference type="ChEBI" id="CHEBI:29108"/>
    </cofactor>
    <text evidence="18 21">Binds 2 calcium ions per subunit.</text>
</comment>
<comment type="function">
    <text evidence="2">Removal of H(2)O(2), oxidation of toxic reductants, biosynthesis and degradation of lignin, suberization, auxin catabolism, response to environmental stresses such as wounding, pathogen attack and oxidative stress. These functions might be dependent on each isozyme/isoform in each plant tissue.</text>
</comment>
<dbReference type="FunFam" id="1.10.520.10:FF:000001">
    <property type="entry name" value="Peroxidase"/>
    <property type="match status" value="1"/>
</dbReference>
<feature type="binding site" evidence="18">
    <location>
        <position position="241"/>
    </location>
    <ligand>
        <name>Ca(2+)</name>
        <dbReference type="ChEBI" id="CHEBI:29108"/>
        <label>2</label>
    </ligand>
</feature>
<evidence type="ECO:0000256" key="4">
    <source>
        <dbReference type="ARBA" id="ARBA00012313"/>
    </source>
</evidence>
<evidence type="ECO:0000256" key="7">
    <source>
        <dbReference type="ARBA" id="ARBA00022617"/>
    </source>
</evidence>
<evidence type="ECO:0000256" key="10">
    <source>
        <dbReference type="ARBA" id="ARBA00022837"/>
    </source>
</evidence>
<comment type="similarity">
    <text evidence="21">Belongs to the peroxidase family. Classical plant (class III) peroxidase subfamily.</text>
</comment>
<keyword evidence="10 18" id="KW-0106">Calcium</keyword>
<dbReference type="PANTHER" id="PTHR31388:SF264">
    <property type="entry name" value="PEROXIDASE 59"/>
    <property type="match status" value="1"/>
</dbReference>
<evidence type="ECO:0000313" key="24">
    <source>
        <dbReference type="Proteomes" id="UP001603857"/>
    </source>
</evidence>
<comment type="subcellular location">
    <subcellularLocation>
        <location evidence="21">Secreted</location>
    </subcellularLocation>
</comment>
<evidence type="ECO:0000256" key="9">
    <source>
        <dbReference type="ARBA" id="ARBA00022729"/>
    </source>
</evidence>
<evidence type="ECO:0000256" key="5">
    <source>
        <dbReference type="ARBA" id="ARBA00022525"/>
    </source>
</evidence>
<comment type="cofactor">
    <cofactor evidence="18 21">
        <name>heme b</name>
        <dbReference type="ChEBI" id="CHEBI:60344"/>
    </cofactor>
    <text evidence="18 21">Binds 1 heme b (iron(II)-protoporphyrin IX) group per subunit.</text>
</comment>
<keyword evidence="11 21" id="KW-0560">Oxidoreductase</keyword>
<evidence type="ECO:0000256" key="21">
    <source>
        <dbReference type="RuleBase" id="RU362060"/>
    </source>
</evidence>
<evidence type="ECO:0000256" key="6">
    <source>
        <dbReference type="ARBA" id="ARBA00022559"/>
    </source>
</evidence>
<feature type="binding site" evidence="18">
    <location>
        <position position="76"/>
    </location>
    <ligand>
        <name>Ca(2+)</name>
        <dbReference type="ChEBI" id="CHEBI:29108"/>
        <label>1</label>
    </ligand>
</feature>
<keyword evidence="15 21" id="KW-0376">Hydrogen peroxide</keyword>
<feature type="binding site" evidence="18">
    <location>
        <position position="74"/>
    </location>
    <ligand>
        <name>Ca(2+)</name>
        <dbReference type="ChEBI" id="CHEBI:29108"/>
        <label>1</label>
    </ligand>
</feature>
<dbReference type="AlphaFoldDB" id="A0ABD1MAK4"/>
<dbReference type="InterPro" id="IPR010255">
    <property type="entry name" value="Haem_peroxidase_sf"/>
</dbReference>
<feature type="binding site" evidence="18">
    <location>
        <position position="246"/>
    </location>
    <ligand>
        <name>Ca(2+)</name>
        <dbReference type="ChEBI" id="CHEBI:29108"/>
        <label>2</label>
    </ligand>
</feature>
<feature type="binding site" evidence="18">
    <location>
        <position position="72"/>
    </location>
    <ligand>
        <name>Ca(2+)</name>
        <dbReference type="ChEBI" id="CHEBI:29108"/>
        <label>1</label>
    </ligand>
</feature>
<keyword evidence="24" id="KW-1185">Reference proteome</keyword>
<evidence type="ECO:0000256" key="17">
    <source>
        <dbReference type="PIRSR" id="PIRSR600823-2"/>
    </source>
</evidence>
<feature type="binding site" evidence="18">
    <location>
        <position position="67"/>
    </location>
    <ligand>
        <name>Ca(2+)</name>
        <dbReference type="ChEBI" id="CHEBI:29108"/>
        <label>1</label>
    </ligand>
</feature>
<dbReference type="InterPro" id="IPR000823">
    <property type="entry name" value="Peroxidase_pln"/>
</dbReference>
<feature type="domain" description="Plant heme peroxidase family profile" evidence="22">
    <location>
        <begin position="25"/>
        <end position="318"/>
    </location>
</feature>
<dbReference type="InterPro" id="IPR019793">
    <property type="entry name" value="Peroxidases_heam-ligand_BS"/>
</dbReference>
<feature type="active site" description="Proton acceptor" evidence="16">
    <location>
        <position position="66"/>
    </location>
</feature>
<dbReference type="SUPFAM" id="SSF48113">
    <property type="entry name" value="Heme-dependent peroxidases"/>
    <property type="match status" value="1"/>
</dbReference>
<evidence type="ECO:0000256" key="18">
    <source>
        <dbReference type="PIRSR" id="PIRSR600823-3"/>
    </source>
</evidence>
<dbReference type="PROSITE" id="PS50873">
    <property type="entry name" value="PEROXIDASE_4"/>
    <property type="match status" value="1"/>
</dbReference>
<dbReference type="GO" id="GO:0005576">
    <property type="term" value="C:extracellular region"/>
    <property type="evidence" value="ECO:0007669"/>
    <property type="project" value="UniProtKB-SubCell"/>
</dbReference>
<dbReference type="Gene3D" id="1.10.520.10">
    <property type="match status" value="1"/>
</dbReference>
<dbReference type="CDD" id="cd00693">
    <property type="entry name" value="secretory_peroxidase"/>
    <property type="match status" value="1"/>
</dbReference>
<dbReference type="Gene3D" id="1.10.420.10">
    <property type="entry name" value="Peroxidase, domain 2"/>
    <property type="match status" value="1"/>
</dbReference>
<reference evidence="23 24" key="1">
    <citation type="submission" date="2024-08" db="EMBL/GenBank/DDBJ databases">
        <title>Insights into the chromosomal genome structure of Flemingia macrophylla.</title>
        <authorList>
            <person name="Ding Y."/>
            <person name="Zhao Y."/>
            <person name="Bi W."/>
            <person name="Wu M."/>
            <person name="Zhao G."/>
            <person name="Gong Y."/>
            <person name="Li W."/>
            <person name="Zhang P."/>
        </authorList>
    </citation>
    <scope>NUCLEOTIDE SEQUENCE [LARGE SCALE GENOMIC DNA]</scope>
    <source>
        <strain evidence="23">DYQJB</strain>
        <tissue evidence="23">Leaf</tissue>
    </source>
</reference>
<gene>
    <name evidence="23" type="ORF">Fmac_014022</name>
</gene>
<feature type="binding site" evidence="17">
    <location>
        <position position="163"/>
    </location>
    <ligand>
        <name>substrate</name>
    </ligand>
</feature>
<dbReference type="PROSITE" id="PS00436">
    <property type="entry name" value="PEROXIDASE_2"/>
    <property type="match status" value="1"/>
</dbReference>
<keyword evidence="9 21" id="KW-0732">Signal</keyword>
<keyword evidence="12 18" id="KW-0408">Iron</keyword>